<dbReference type="CDD" id="cd02440">
    <property type="entry name" value="AdoMet_MTases"/>
    <property type="match status" value="1"/>
</dbReference>
<keyword evidence="3" id="KW-1185">Reference proteome</keyword>
<dbReference type="InterPro" id="IPR013217">
    <property type="entry name" value="Methyltransf_12"/>
</dbReference>
<dbReference type="Pfam" id="PF08242">
    <property type="entry name" value="Methyltransf_12"/>
    <property type="match status" value="1"/>
</dbReference>
<gene>
    <name evidence="2" type="ORF">DFR41_10423</name>
</gene>
<accession>A0A370FG95</accession>
<dbReference type="RefSeq" id="WP_114802888.1">
    <property type="nucleotide sequence ID" value="NZ_QQAV01000004.1"/>
</dbReference>
<evidence type="ECO:0000259" key="1">
    <source>
        <dbReference type="Pfam" id="PF08242"/>
    </source>
</evidence>
<sequence length="211" mass="24144">MPSFHAHTAADHPESGQRYFDDIYAQQDDPYGLRTRWYERRKRDVLLAALPRPRFRRGYEPGCGAAELSAALATRCDALLCSDFHPRAVATAAKRLSGHTHVRVEQRTLPQDWPAAERFDLIVLSEVSYFLPRIDVARVAHCCTATLAPDGVLVACDWRPDFEGRRTATAEVHRVLEGLGLYRVVRHEEDDFLLHVWQRERRSVAQQEGVR</sequence>
<dbReference type="AlphaFoldDB" id="A0A370FG95"/>
<reference evidence="2 3" key="1">
    <citation type="submission" date="2018-07" db="EMBL/GenBank/DDBJ databases">
        <title>Genomic Encyclopedia of Type Strains, Phase IV (KMG-IV): sequencing the most valuable type-strain genomes for metagenomic binning, comparative biology and taxonomic classification.</title>
        <authorList>
            <person name="Goeker M."/>
        </authorList>
    </citation>
    <scope>NUCLEOTIDE SEQUENCE [LARGE SCALE GENOMIC DNA]</scope>
    <source>
        <strain evidence="2 3">DSM 21352</strain>
    </source>
</reference>
<protein>
    <submittedName>
        <fullName evidence="2">Nodulation protein S (NodS)</fullName>
    </submittedName>
</protein>
<dbReference type="EMBL" id="QQAV01000004">
    <property type="protein sequence ID" value="RDI24973.1"/>
    <property type="molecule type" value="Genomic_DNA"/>
</dbReference>
<dbReference type="InterPro" id="IPR029063">
    <property type="entry name" value="SAM-dependent_MTases_sf"/>
</dbReference>
<evidence type="ECO:0000313" key="2">
    <source>
        <dbReference type="EMBL" id="RDI24973.1"/>
    </source>
</evidence>
<dbReference type="Gene3D" id="3.40.50.150">
    <property type="entry name" value="Vaccinia Virus protein VP39"/>
    <property type="match status" value="1"/>
</dbReference>
<evidence type="ECO:0000313" key="3">
    <source>
        <dbReference type="Proteomes" id="UP000255265"/>
    </source>
</evidence>
<proteinExistence type="predicted"/>
<name>A0A370FG95_9BURK</name>
<dbReference type="SUPFAM" id="SSF53335">
    <property type="entry name" value="S-adenosyl-L-methionine-dependent methyltransferases"/>
    <property type="match status" value="1"/>
</dbReference>
<dbReference type="Proteomes" id="UP000255265">
    <property type="component" value="Unassembled WGS sequence"/>
</dbReference>
<comment type="caution">
    <text evidence="2">The sequence shown here is derived from an EMBL/GenBank/DDBJ whole genome shotgun (WGS) entry which is preliminary data.</text>
</comment>
<organism evidence="2 3">
    <name type="scientific">Pseudacidovorax intermedius</name>
    <dbReference type="NCBI Taxonomy" id="433924"/>
    <lineage>
        <taxon>Bacteria</taxon>
        <taxon>Pseudomonadati</taxon>
        <taxon>Pseudomonadota</taxon>
        <taxon>Betaproteobacteria</taxon>
        <taxon>Burkholderiales</taxon>
        <taxon>Comamonadaceae</taxon>
        <taxon>Pseudacidovorax</taxon>
    </lineage>
</organism>
<dbReference type="OrthoDB" id="116799at2"/>
<feature type="domain" description="Methyltransferase type 12" evidence="1">
    <location>
        <begin position="62"/>
        <end position="153"/>
    </location>
</feature>